<dbReference type="InterPro" id="IPR045861">
    <property type="entry name" value="CorA_cytoplasmic_dom"/>
</dbReference>
<dbReference type="GO" id="GO:0015095">
    <property type="term" value="F:magnesium ion transmembrane transporter activity"/>
    <property type="evidence" value="ECO:0007669"/>
    <property type="project" value="TreeGrafter"/>
</dbReference>
<protein>
    <submittedName>
        <fullName evidence="12">Zinc transporter</fullName>
    </submittedName>
</protein>
<dbReference type="RefSeq" id="WP_074754993.1">
    <property type="nucleotide sequence ID" value="NZ_FNCO01000011.1"/>
</dbReference>
<dbReference type="GO" id="GO:0050897">
    <property type="term" value="F:cobalt ion binding"/>
    <property type="evidence" value="ECO:0007669"/>
    <property type="project" value="TreeGrafter"/>
</dbReference>
<keyword evidence="8 11" id="KW-1133">Transmembrane helix</keyword>
<feature type="transmembrane region" description="Helical" evidence="11">
    <location>
        <begin position="277"/>
        <end position="299"/>
    </location>
</feature>
<feature type="transmembrane region" description="Helical" evidence="11">
    <location>
        <begin position="311"/>
        <end position="332"/>
    </location>
</feature>
<evidence type="ECO:0000256" key="9">
    <source>
        <dbReference type="ARBA" id="ARBA00023065"/>
    </source>
</evidence>
<comment type="similarity">
    <text evidence="2">Belongs to the CorA metal ion transporter (MIT) (TC 1.A.35) family.</text>
</comment>
<dbReference type="InterPro" id="IPR045863">
    <property type="entry name" value="CorA_TM1_TM2"/>
</dbReference>
<sequence length="338" mass="38438">MNQRIAPHQESDLFGLLYGFRFRPGEPGREIDSSTALECLRAPADPHEFVWLHLNLAHASCERWMKTNFELPDEFLEALHEGSRSTRIEHVDSALLAVVNDVVFDFNRVSTDIATLWVCVRSNLMISARHQPLRSVDKLRSSVKHGEIFRSPLELLAHLLRDQSEVLAQFMRKTSISVDKIEDQLLSQRLSNNRTELGTMRRVLVRLQRLLALEPGSLMRLLHRPPTWLLEDDLQELRQSTEESALVISDLTALGERLKLLQEEIAANLNEQTNRTLFTLTVVTVLALPINIVAGFFGMNVGGIPLASDPHGFWVLVALVATFTFIAGRWAFRKSRDY</sequence>
<evidence type="ECO:0000256" key="7">
    <source>
        <dbReference type="ARBA" id="ARBA00022833"/>
    </source>
</evidence>
<reference evidence="13" key="1">
    <citation type="submission" date="2016-10" db="EMBL/GenBank/DDBJ databases">
        <authorList>
            <person name="Varghese N."/>
            <person name="Submissions S."/>
        </authorList>
    </citation>
    <scope>NUCLEOTIDE SEQUENCE [LARGE SCALE GENOMIC DNA]</scope>
    <source>
        <strain evidence="13">ATCC 700689</strain>
    </source>
</reference>
<gene>
    <name evidence="12" type="ORF">SAMN05216605_11114</name>
</gene>
<name>A0A1G8ID97_9PSED</name>
<evidence type="ECO:0000313" key="12">
    <source>
        <dbReference type="EMBL" id="SDI16863.1"/>
    </source>
</evidence>
<evidence type="ECO:0000256" key="5">
    <source>
        <dbReference type="ARBA" id="ARBA00022519"/>
    </source>
</evidence>
<evidence type="ECO:0000256" key="1">
    <source>
        <dbReference type="ARBA" id="ARBA00004651"/>
    </source>
</evidence>
<dbReference type="PANTHER" id="PTHR46494">
    <property type="entry name" value="CORA FAMILY METAL ION TRANSPORTER (EUROFUNG)"/>
    <property type="match status" value="1"/>
</dbReference>
<dbReference type="CDD" id="cd12834">
    <property type="entry name" value="ZntB_u1"/>
    <property type="match status" value="1"/>
</dbReference>
<dbReference type="SUPFAM" id="SSF143865">
    <property type="entry name" value="CorA soluble domain-like"/>
    <property type="match status" value="1"/>
</dbReference>
<dbReference type="EMBL" id="FNCO01000011">
    <property type="protein sequence ID" value="SDI16863.1"/>
    <property type="molecule type" value="Genomic_DNA"/>
</dbReference>
<dbReference type="PANTHER" id="PTHR46494:SF3">
    <property type="entry name" value="ZINC TRANSPORT PROTEIN ZNTB"/>
    <property type="match status" value="1"/>
</dbReference>
<dbReference type="STRING" id="89065.SAMN05216605_11114"/>
<dbReference type="GO" id="GO:0005886">
    <property type="term" value="C:plasma membrane"/>
    <property type="evidence" value="ECO:0007669"/>
    <property type="project" value="UniProtKB-SubCell"/>
</dbReference>
<evidence type="ECO:0000256" key="8">
    <source>
        <dbReference type="ARBA" id="ARBA00022989"/>
    </source>
</evidence>
<dbReference type="Proteomes" id="UP000182894">
    <property type="component" value="Unassembled WGS sequence"/>
</dbReference>
<keyword evidence="10 11" id="KW-0472">Membrane</keyword>
<dbReference type="SUPFAM" id="SSF144083">
    <property type="entry name" value="Magnesium transport protein CorA, transmembrane region"/>
    <property type="match status" value="1"/>
</dbReference>
<evidence type="ECO:0000256" key="2">
    <source>
        <dbReference type="ARBA" id="ARBA00009765"/>
    </source>
</evidence>
<keyword evidence="3" id="KW-0813">Transport</keyword>
<organism evidence="12 13">
    <name type="scientific">Pseudomonas abietaniphila</name>
    <dbReference type="NCBI Taxonomy" id="89065"/>
    <lineage>
        <taxon>Bacteria</taxon>
        <taxon>Pseudomonadati</taxon>
        <taxon>Pseudomonadota</taxon>
        <taxon>Gammaproteobacteria</taxon>
        <taxon>Pseudomonadales</taxon>
        <taxon>Pseudomonadaceae</taxon>
        <taxon>Pseudomonas</taxon>
    </lineage>
</organism>
<accession>A0A1G8ID97</accession>
<evidence type="ECO:0000256" key="11">
    <source>
        <dbReference type="SAM" id="Phobius"/>
    </source>
</evidence>
<keyword evidence="13" id="KW-1185">Reference proteome</keyword>
<proteinExistence type="inferred from homology"/>
<evidence type="ECO:0000256" key="10">
    <source>
        <dbReference type="ARBA" id="ARBA00023136"/>
    </source>
</evidence>
<keyword evidence="4" id="KW-1003">Cell membrane</keyword>
<comment type="subcellular location">
    <subcellularLocation>
        <location evidence="1">Cell membrane</location>
        <topology evidence="1">Multi-pass membrane protein</topology>
    </subcellularLocation>
</comment>
<dbReference type="OrthoDB" id="9803484at2"/>
<evidence type="ECO:0000313" key="13">
    <source>
        <dbReference type="Proteomes" id="UP000182894"/>
    </source>
</evidence>
<keyword evidence="9" id="KW-0406">Ion transport</keyword>
<dbReference type="Gene3D" id="1.20.58.340">
    <property type="entry name" value="Magnesium transport protein CorA, transmembrane region"/>
    <property type="match status" value="2"/>
</dbReference>
<keyword evidence="5" id="KW-0997">Cell inner membrane</keyword>
<dbReference type="Gene3D" id="3.30.460.20">
    <property type="entry name" value="CorA soluble domain-like"/>
    <property type="match status" value="1"/>
</dbReference>
<dbReference type="Pfam" id="PF01544">
    <property type="entry name" value="CorA"/>
    <property type="match status" value="1"/>
</dbReference>
<keyword evidence="7" id="KW-0862">Zinc</keyword>
<dbReference type="AlphaFoldDB" id="A0A1G8ID97"/>
<evidence type="ECO:0000256" key="4">
    <source>
        <dbReference type="ARBA" id="ARBA00022475"/>
    </source>
</evidence>
<evidence type="ECO:0000256" key="6">
    <source>
        <dbReference type="ARBA" id="ARBA00022692"/>
    </source>
</evidence>
<dbReference type="GO" id="GO:0015087">
    <property type="term" value="F:cobalt ion transmembrane transporter activity"/>
    <property type="evidence" value="ECO:0007669"/>
    <property type="project" value="TreeGrafter"/>
</dbReference>
<evidence type="ECO:0000256" key="3">
    <source>
        <dbReference type="ARBA" id="ARBA00022448"/>
    </source>
</evidence>
<dbReference type="GO" id="GO:0000287">
    <property type="term" value="F:magnesium ion binding"/>
    <property type="evidence" value="ECO:0007669"/>
    <property type="project" value="TreeGrafter"/>
</dbReference>
<keyword evidence="6 11" id="KW-0812">Transmembrane</keyword>
<dbReference type="InterPro" id="IPR002523">
    <property type="entry name" value="MgTranspt_CorA/ZnTranspt_ZntB"/>
</dbReference>